<dbReference type="SUPFAM" id="SSF47413">
    <property type="entry name" value="lambda repressor-like DNA-binding domains"/>
    <property type="match status" value="1"/>
</dbReference>
<dbReference type="SMART" id="SM00354">
    <property type="entry name" value="HTH_LACI"/>
    <property type="match status" value="1"/>
</dbReference>
<dbReference type="CDD" id="cd01392">
    <property type="entry name" value="HTH_LacI"/>
    <property type="match status" value="1"/>
</dbReference>
<dbReference type="Pfam" id="PF13377">
    <property type="entry name" value="Peripla_BP_3"/>
    <property type="match status" value="1"/>
</dbReference>
<organism evidence="5 6">
    <name type="scientific">Mycolicibacterium fluoranthenivorans</name>
    <dbReference type="NCBI Taxonomy" id="258505"/>
    <lineage>
        <taxon>Bacteria</taxon>
        <taxon>Bacillati</taxon>
        <taxon>Actinomycetota</taxon>
        <taxon>Actinomycetes</taxon>
        <taxon>Mycobacteriales</taxon>
        <taxon>Mycobacteriaceae</taxon>
        <taxon>Mycolicibacterium</taxon>
    </lineage>
</organism>
<keyword evidence="2 5" id="KW-0238">DNA-binding</keyword>
<dbReference type="SUPFAM" id="SSF53822">
    <property type="entry name" value="Periplasmic binding protein-like I"/>
    <property type="match status" value="1"/>
</dbReference>
<reference evidence="6" key="1">
    <citation type="submission" date="2016-10" db="EMBL/GenBank/DDBJ databases">
        <authorList>
            <person name="Varghese N."/>
            <person name="Submissions S."/>
        </authorList>
    </citation>
    <scope>NUCLEOTIDE SEQUENCE [LARGE SCALE GENOMIC DNA]</scope>
    <source>
        <strain evidence="6">UNC267MFSha1.1M11</strain>
    </source>
</reference>
<dbReference type="EMBL" id="FMUB01000002">
    <property type="protein sequence ID" value="SCX09082.1"/>
    <property type="molecule type" value="Genomic_DNA"/>
</dbReference>
<evidence type="ECO:0000256" key="3">
    <source>
        <dbReference type="ARBA" id="ARBA00023163"/>
    </source>
</evidence>
<dbReference type="InterPro" id="IPR028082">
    <property type="entry name" value="Peripla_BP_I"/>
</dbReference>
<protein>
    <submittedName>
        <fullName evidence="5">DNA-binding transcriptional regulator, LacI/PurR family</fullName>
    </submittedName>
</protein>
<dbReference type="PROSITE" id="PS00356">
    <property type="entry name" value="HTH_LACI_1"/>
    <property type="match status" value="1"/>
</dbReference>
<keyword evidence="1" id="KW-0805">Transcription regulation</keyword>
<evidence type="ECO:0000256" key="2">
    <source>
        <dbReference type="ARBA" id="ARBA00023125"/>
    </source>
</evidence>
<dbReference type="GO" id="GO:0000976">
    <property type="term" value="F:transcription cis-regulatory region binding"/>
    <property type="evidence" value="ECO:0007669"/>
    <property type="project" value="TreeGrafter"/>
</dbReference>
<dbReference type="InterPro" id="IPR010982">
    <property type="entry name" value="Lambda_DNA-bd_dom_sf"/>
</dbReference>
<evidence type="ECO:0000256" key="1">
    <source>
        <dbReference type="ARBA" id="ARBA00023015"/>
    </source>
</evidence>
<dbReference type="GO" id="GO:0003700">
    <property type="term" value="F:DNA-binding transcription factor activity"/>
    <property type="evidence" value="ECO:0007669"/>
    <property type="project" value="TreeGrafter"/>
</dbReference>
<gene>
    <name evidence="5" type="ORF">SAMN02799620_01387</name>
</gene>
<proteinExistence type="predicted"/>
<evidence type="ECO:0000313" key="6">
    <source>
        <dbReference type="Proteomes" id="UP000199707"/>
    </source>
</evidence>
<accession>A0A1G4VMK9</accession>
<dbReference type="InterPro" id="IPR046335">
    <property type="entry name" value="LacI/GalR-like_sensor"/>
</dbReference>
<dbReference type="AlphaFoldDB" id="A0A1G4VMK9"/>
<dbReference type="PROSITE" id="PS50932">
    <property type="entry name" value="HTH_LACI_2"/>
    <property type="match status" value="1"/>
</dbReference>
<dbReference type="PANTHER" id="PTHR30146">
    <property type="entry name" value="LACI-RELATED TRANSCRIPTIONAL REPRESSOR"/>
    <property type="match status" value="1"/>
</dbReference>
<dbReference type="Proteomes" id="UP000199707">
    <property type="component" value="Unassembled WGS sequence"/>
</dbReference>
<dbReference type="InterPro" id="IPR000843">
    <property type="entry name" value="HTH_LacI"/>
</dbReference>
<evidence type="ECO:0000313" key="5">
    <source>
        <dbReference type="EMBL" id="SCX09082.1"/>
    </source>
</evidence>
<keyword evidence="3" id="KW-0804">Transcription</keyword>
<dbReference type="STRING" id="1502745.SAMN02799620_01387"/>
<dbReference type="PANTHER" id="PTHR30146:SF109">
    <property type="entry name" value="HTH-TYPE TRANSCRIPTIONAL REGULATOR GALS"/>
    <property type="match status" value="1"/>
</dbReference>
<feature type="domain" description="HTH lacI-type" evidence="4">
    <location>
        <begin position="13"/>
        <end position="67"/>
    </location>
</feature>
<sequence length="342" mass="35959">MSPGNNRSMSRKPVMSDVARLAGVSHQTVSRVINGSPSIRPATRERVEHAIAQLGYRPNSVARALVTSRSGIIGIIGSSTAQYGPASTQRSVEESAREAGFFSSSVTLASLTRQEIRSALDHLSRLAVEAIVMIVAQQDALNVVSSEDFGVPVIVVEGDLSGSGLSVGVDQIGAARTATQHLIDLGHTEIAHVSGPDGWPEATARTKGYLDAMLAARLAPRPQWRGDWSAGRGYELGKQIAADPDITGIFVANDHMAIGVLHALAEAGRRVPDEVSVVGFDDIPEAPYLIPALTTIRQDFAAVGHRAIALVKAQLSDTECETALLGADLVVRDSTAPPPGTA</sequence>
<name>A0A1G4VMK9_9MYCO</name>
<evidence type="ECO:0000259" key="4">
    <source>
        <dbReference type="PROSITE" id="PS50932"/>
    </source>
</evidence>
<dbReference type="Gene3D" id="1.10.260.40">
    <property type="entry name" value="lambda repressor-like DNA-binding domains"/>
    <property type="match status" value="1"/>
</dbReference>
<dbReference type="CDD" id="cd01574">
    <property type="entry name" value="PBP1_LacI"/>
    <property type="match status" value="1"/>
</dbReference>
<dbReference type="Pfam" id="PF00356">
    <property type="entry name" value="LacI"/>
    <property type="match status" value="1"/>
</dbReference>
<dbReference type="Gene3D" id="3.40.50.2300">
    <property type="match status" value="2"/>
</dbReference>